<dbReference type="PANTHER" id="PTHR43671:SF92">
    <property type="entry name" value="SERINE_THREONINE-PROTEIN KINASE NEK10"/>
    <property type="match status" value="1"/>
</dbReference>
<keyword evidence="2" id="KW-0808">Transferase</keyword>
<dbReference type="VEuPathDB" id="GiardiaDB:QR46_3058"/>
<dbReference type="InterPro" id="IPR017441">
    <property type="entry name" value="Protein_kinase_ATP_BS"/>
</dbReference>
<dbReference type="Pfam" id="PF00069">
    <property type="entry name" value="Pkinase"/>
    <property type="match status" value="1"/>
</dbReference>
<evidence type="ECO:0000256" key="7">
    <source>
        <dbReference type="RuleBase" id="RU000304"/>
    </source>
</evidence>
<gene>
    <name evidence="9" type="ORF">QR46_3058</name>
</gene>
<protein>
    <submittedName>
        <fullName evidence="9">Kinase/ NEK / Serine/threonine protein kinase</fullName>
    </submittedName>
</protein>
<dbReference type="InterPro" id="IPR011009">
    <property type="entry name" value="Kinase-like_dom_sf"/>
</dbReference>
<sequence>MKELADYTKTYTEIDDKMLVGEGTFGNVYLVRTLADSQQRALKVIDMQRAPERYRPSTHFDLENLTSMAHQNLVRYHDVFYDPQENKAYLVMDYHERCCLADIIVFYHSHKKTIPEPVVWRVLAHMMAALCYYHTPFKSGASHMGRMVHRDIKPANVFLASDGYCKLVDSASFRLLDKTTINSTIFGTLGYCPPEVLKMEQYSDKSDIWALGATIYAMCMQRPLCKETDPEKQRDAISSMESIDITTAGYSTQLNTILNFMLAPNPAKRFSASDLYSFPALRDYYSPVTGGWDLDFS</sequence>
<keyword evidence="4 9" id="KW-0418">Kinase</keyword>
<evidence type="ECO:0000313" key="10">
    <source>
        <dbReference type="Proteomes" id="UP000070089"/>
    </source>
</evidence>
<dbReference type="GO" id="GO:0004674">
    <property type="term" value="F:protein serine/threonine kinase activity"/>
    <property type="evidence" value="ECO:0007669"/>
    <property type="project" value="UniProtKB-KW"/>
</dbReference>
<proteinExistence type="inferred from homology"/>
<feature type="domain" description="Protein kinase" evidence="8">
    <location>
        <begin position="14"/>
        <end position="281"/>
    </location>
</feature>
<evidence type="ECO:0000313" key="9">
    <source>
        <dbReference type="EMBL" id="KWX12952.1"/>
    </source>
</evidence>
<dbReference type="InterPro" id="IPR050660">
    <property type="entry name" value="NEK_Ser/Thr_kinase"/>
</dbReference>
<dbReference type="PROSITE" id="PS00108">
    <property type="entry name" value="PROTEIN_KINASE_ST"/>
    <property type="match status" value="1"/>
</dbReference>
<accession>A0A132NTF3</accession>
<evidence type="ECO:0000256" key="3">
    <source>
        <dbReference type="ARBA" id="ARBA00022741"/>
    </source>
</evidence>
<organism evidence="9 10">
    <name type="scientific">Giardia duodenalis assemblage B</name>
    <dbReference type="NCBI Taxonomy" id="1394984"/>
    <lineage>
        <taxon>Eukaryota</taxon>
        <taxon>Metamonada</taxon>
        <taxon>Diplomonadida</taxon>
        <taxon>Hexamitidae</taxon>
        <taxon>Giardiinae</taxon>
        <taxon>Giardia</taxon>
    </lineage>
</organism>
<dbReference type="PROSITE" id="PS50011">
    <property type="entry name" value="PROTEIN_KINASE_DOM"/>
    <property type="match status" value="1"/>
</dbReference>
<dbReference type="PROSITE" id="PS00107">
    <property type="entry name" value="PROTEIN_KINASE_ATP"/>
    <property type="match status" value="1"/>
</dbReference>
<keyword evidence="3 6" id="KW-0547">Nucleotide-binding</keyword>
<dbReference type="EMBL" id="JXTI01000091">
    <property type="protein sequence ID" value="KWX12952.1"/>
    <property type="molecule type" value="Genomic_DNA"/>
</dbReference>
<evidence type="ECO:0000256" key="5">
    <source>
        <dbReference type="ARBA" id="ARBA00022840"/>
    </source>
</evidence>
<dbReference type="InterPro" id="IPR000719">
    <property type="entry name" value="Prot_kinase_dom"/>
</dbReference>
<name>A0A132NTF3_GIAIN</name>
<evidence type="ECO:0000256" key="1">
    <source>
        <dbReference type="ARBA" id="ARBA00010886"/>
    </source>
</evidence>
<dbReference type="AlphaFoldDB" id="A0A132NTF3"/>
<reference evidence="9 10" key="1">
    <citation type="journal article" date="2015" name="Mol. Biochem. Parasitol.">
        <title>Identification of polymorphic genes for use in assemblage B genotyping assays through comparative genomics of multiple assemblage B Giardia duodenalis isolates.</title>
        <authorList>
            <person name="Wielinga C."/>
            <person name="Thompson R.C."/>
            <person name="Monis P."/>
            <person name="Ryan U."/>
        </authorList>
    </citation>
    <scope>NUCLEOTIDE SEQUENCE [LARGE SCALE GENOMIC DNA]</scope>
    <source>
        <strain evidence="9 10">BAH15c1</strain>
    </source>
</reference>
<keyword evidence="7 9" id="KW-0723">Serine/threonine-protein kinase</keyword>
<dbReference type="SUPFAM" id="SSF56112">
    <property type="entry name" value="Protein kinase-like (PK-like)"/>
    <property type="match status" value="1"/>
</dbReference>
<keyword evidence="5 6" id="KW-0067">ATP-binding</keyword>
<dbReference type="PANTHER" id="PTHR43671">
    <property type="entry name" value="SERINE/THREONINE-PROTEIN KINASE NEK"/>
    <property type="match status" value="1"/>
</dbReference>
<dbReference type="Gene3D" id="1.10.510.10">
    <property type="entry name" value="Transferase(Phosphotransferase) domain 1"/>
    <property type="match status" value="1"/>
</dbReference>
<comment type="caution">
    <text evidence="9">The sequence shown here is derived from an EMBL/GenBank/DDBJ whole genome shotgun (WGS) entry which is preliminary data.</text>
</comment>
<evidence type="ECO:0000259" key="8">
    <source>
        <dbReference type="PROSITE" id="PS50011"/>
    </source>
</evidence>
<dbReference type="GO" id="GO:0005524">
    <property type="term" value="F:ATP binding"/>
    <property type="evidence" value="ECO:0007669"/>
    <property type="project" value="UniProtKB-UniRule"/>
</dbReference>
<dbReference type="Gene3D" id="3.30.200.20">
    <property type="entry name" value="Phosphorylase Kinase, domain 1"/>
    <property type="match status" value="1"/>
</dbReference>
<evidence type="ECO:0000256" key="6">
    <source>
        <dbReference type="PROSITE-ProRule" id="PRU10141"/>
    </source>
</evidence>
<dbReference type="Proteomes" id="UP000070089">
    <property type="component" value="Unassembled WGS sequence"/>
</dbReference>
<evidence type="ECO:0000256" key="4">
    <source>
        <dbReference type="ARBA" id="ARBA00022777"/>
    </source>
</evidence>
<dbReference type="InterPro" id="IPR008271">
    <property type="entry name" value="Ser/Thr_kinase_AS"/>
</dbReference>
<evidence type="ECO:0000256" key="2">
    <source>
        <dbReference type="ARBA" id="ARBA00022679"/>
    </source>
</evidence>
<comment type="similarity">
    <text evidence="1">Belongs to the protein kinase superfamily. NEK Ser/Thr protein kinase family. NIMA subfamily.</text>
</comment>
<feature type="binding site" evidence="6">
    <location>
        <position position="43"/>
    </location>
    <ligand>
        <name>ATP</name>
        <dbReference type="ChEBI" id="CHEBI:30616"/>
    </ligand>
</feature>
<dbReference type="OrthoDB" id="248923at2759"/>
<dbReference type="SMART" id="SM00220">
    <property type="entry name" value="S_TKc"/>
    <property type="match status" value="1"/>
</dbReference>